<evidence type="ECO:0000256" key="2">
    <source>
        <dbReference type="ARBA" id="ARBA00006337"/>
    </source>
</evidence>
<organism evidence="13 14">
    <name type="scientific">Anaeromonas frigoriresistens</name>
    <dbReference type="NCBI Taxonomy" id="2683708"/>
    <lineage>
        <taxon>Bacteria</taxon>
        <taxon>Bacillati</taxon>
        <taxon>Bacillota</taxon>
        <taxon>Tissierellia</taxon>
        <taxon>Tissierellales</taxon>
        <taxon>Thermohalobacteraceae</taxon>
        <taxon>Anaeromonas</taxon>
    </lineage>
</organism>
<keyword evidence="4" id="KW-0677">Repeat</keyword>
<dbReference type="Proteomes" id="UP000724672">
    <property type="component" value="Unassembled WGS sequence"/>
</dbReference>
<evidence type="ECO:0000259" key="11">
    <source>
        <dbReference type="PROSITE" id="PS51371"/>
    </source>
</evidence>
<feature type="domain" description="CBS" evidence="11">
    <location>
        <begin position="278"/>
        <end position="335"/>
    </location>
</feature>
<dbReference type="Pfam" id="PF03471">
    <property type="entry name" value="CorC_HlyC"/>
    <property type="match status" value="1"/>
</dbReference>
<dbReference type="InterPro" id="IPR046342">
    <property type="entry name" value="CBS_dom_sf"/>
</dbReference>
<evidence type="ECO:0000313" key="14">
    <source>
        <dbReference type="Proteomes" id="UP000724672"/>
    </source>
</evidence>
<dbReference type="AlphaFoldDB" id="A0A942Z761"/>
<feature type="domain" description="CBS" evidence="11">
    <location>
        <begin position="210"/>
        <end position="270"/>
    </location>
</feature>
<dbReference type="InterPro" id="IPR044751">
    <property type="entry name" value="Ion_transp-like_CBS"/>
</dbReference>
<evidence type="ECO:0000256" key="3">
    <source>
        <dbReference type="ARBA" id="ARBA00022692"/>
    </source>
</evidence>
<evidence type="ECO:0000256" key="6">
    <source>
        <dbReference type="ARBA" id="ARBA00023122"/>
    </source>
</evidence>
<evidence type="ECO:0000256" key="8">
    <source>
        <dbReference type="PROSITE-ProRule" id="PRU00703"/>
    </source>
</evidence>
<evidence type="ECO:0000256" key="5">
    <source>
        <dbReference type="ARBA" id="ARBA00022989"/>
    </source>
</evidence>
<dbReference type="Pfam" id="PF00571">
    <property type="entry name" value="CBS"/>
    <property type="match status" value="2"/>
</dbReference>
<feature type="transmembrane region" description="Helical" evidence="10">
    <location>
        <begin position="59"/>
        <end position="81"/>
    </location>
</feature>
<keyword evidence="3 9" id="KW-0812">Transmembrane</keyword>
<dbReference type="FunFam" id="3.10.580.10:FF:000002">
    <property type="entry name" value="Magnesium/cobalt efflux protein CorC"/>
    <property type="match status" value="1"/>
</dbReference>
<dbReference type="SUPFAM" id="SSF54631">
    <property type="entry name" value="CBS-domain pair"/>
    <property type="match status" value="1"/>
</dbReference>
<comment type="subcellular location">
    <subcellularLocation>
        <location evidence="1">Membrane</location>
        <topology evidence="1">Multi-pass membrane protein</topology>
    </subcellularLocation>
</comment>
<dbReference type="InterPro" id="IPR036318">
    <property type="entry name" value="FAD-bd_PCMH-like_sf"/>
</dbReference>
<dbReference type="PROSITE" id="PS51846">
    <property type="entry name" value="CNNM"/>
    <property type="match status" value="1"/>
</dbReference>
<proteinExistence type="inferred from homology"/>
<accession>A0A942Z761</accession>
<comment type="caution">
    <text evidence="13">The sequence shown here is derived from an EMBL/GenBank/DDBJ whole genome shotgun (WGS) entry which is preliminary data.</text>
</comment>
<dbReference type="Gene3D" id="3.30.465.10">
    <property type="match status" value="1"/>
</dbReference>
<comment type="similarity">
    <text evidence="2">Belongs to the UPF0053 family.</text>
</comment>
<evidence type="ECO:0000256" key="7">
    <source>
        <dbReference type="ARBA" id="ARBA00023136"/>
    </source>
</evidence>
<dbReference type="Pfam" id="PF01595">
    <property type="entry name" value="CNNM"/>
    <property type="match status" value="1"/>
</dbReference>
<protein>
    <submittedName>
        <fullName evidence="13">HlyC/CorC family transporter</fullName>
    </submittedName>
</protein>
<dbReference type="SUPFAM" id="SSF56176">
    <property type="entry name" value="FAD-binding/transporter-associated domain-like"/>
    <property type="match status" value="1"/>
</dbReference>
<dbReference type="GO" id="GO:0005886">
    <property type="term" value="C:plasma membrane"/>
    <property type="evidence" value="ECO:0007669"/>
    <property type="project" value="TreeGrafter"/>
</dbReference>
<feature type="transmembrane region" description="Helical" evidence="10">
    <location>
        <begin position="93"/>
        <end position="112"/>
    </location>
</feature>
<dbReference type="RefSeq" id="WP_203364835.1">
    <property type="nucleotide sequence ID" value="NZ_WSFT01000005.1"/>
</dbReference>
<dbReference type="PANTHER" id="PTHR22777:SF17">
    <property type="entry name" value="UPF0053 PROTEIN SLL0260"/>
    <property type="match status" value="1"/>
</dbReference>
<name>A0A942Z761_9FIRM</name>
<keyword evidence="6 8" id="KW-0129">CBS domain</keyword>
<evidence type="ECO:0000259" key="12">
    <source>
        <dbReference type="PROSITE" id="PS51846"/>
    </source>
</evidence>
<dbReference type="PROSITE" id="PS51371">
    <property type="entry name" value="CBS"/>
    <property type="match status" value="2"/>
</dbReference>
<dbReference type="InterPro" id="IPR002550">
    <property type="entry name" value="CNNM"/>
</dbReference>
<dbReference type="EMBL" id="WSFT01000005">
    <property type="protein sequence ID" value="MBS4536903.1"/>
    <property type="molecule type" value="Genomic_DNA"/>
</dbReference>
<dbReference type="SMART" id="SM00116">
    <property type="entry name" value="CBS"/>
    <property type="match status" value="2"/>
</dbReference>
<evidence type="ECO:0000256" key="9">
    <source>
        <dbReference type="PROSITE-ProRule" id="PRU01193"/>
    </source>
</evidence>
<feature type="transmembrane region" description="Helical" evidence="10">
    <location>
        <begin position="6"/>
        <end position="24"/>
    </location>
</feature>
<dbReference type="GO" id="GO:0050660">
    <property type="term" value="F:flavin adenine dinucleotide binding"/>
    <property type="evidence" value="ECO:0007669"/>
    <property type="project" value="InterPro"/>
</dbReference>
<dbReference type="CDD" id="cd04590">
    <property type="entry name" value="CBS_pair_CorC_HlyC_assoc"/>
    <property type="match status" value="1"/>
</dbReference>
<dbReference type="InterPro" id="IPR000644">
    <property type="entry name" value="CBS_dom"/>
</dbReference>
<dbReference type="SMART" id="SM01091">
    <property type="entry name" value="CorC_HlyC"/>
    <property type="match status" value="1"/>
</dbReference>
<sequence>MTGTLISIRILILAILLVLSAFFSSSETALTSLKIAKIRQLRETNEKKARLLERIKKKINTILSTILIGNNVVNILATAILTELTVEFFEGSSSTLIATGVMTILILIFGEITPKTFAAQNPEKVSMIVARPLEALSVIFKPILIVLNSITGFIIKILGGNVNYTGPFVTEEEIRSLVDVGEEEGVVKLHEKEMIENIFEIDDIDVSDVMVPRIDIIAISEDASMEMALEKITRNGHSRIPVYKENIDNIVGLLYAKDVLPFIGYKQKDINETKIIDIMRQPYYVPETKKVNKLLRELQQHKVHMAIVLDEYGGTEGLVTIEDILEEIVGDILDEYDNDIDMIEKIDETTYHIKAEVSLEDINELFNTDFPEDDFDSLGGYIFSTLGRVPKQGDTLEERGIKMVVKKVVNRRVKLVEITI</sequence>
<dbReference type="InterPro" id="IPR005170">
    <property type="entry name" value="Transptr-assoc_dom"/>
</dbReference>
<evidence type="ECO:0000256" key="1">
    <source>
        <dbReference type="ARBA" id="ARBA00004141"/>
    </source>
</evidence>
<feature type="domain" description="CNNM transmembrane" evidence="12">
    <location>
        <begin position="2"/>
        <end position="191"/>
    </location>
</feature>
<keyword evidence="7 9" id="KW-0472">Membrane</keyword>
<feature type="transmembrane region" description="Helical" evidence="10">
    <location>
        <begin position="133"/>
        <end position="155"/>
    </location>
</feature>
<evidence type="ECO:0000256" key="4">
    <source>
        <dbReference type="ARBA" id="ARBA00022737"/>
    </source>
</evidence>
<dbReference type="InterPro" id="IPR016169">
    <property type="entry name" value="FAD-bd_PCMH_sub2"/>
</dbReference>
<evidence type="ECO:0000256" key="10">
    <source>
        <dbReference type="SAM" id="Phobius"/>
    </source>
</evidence>
<dbReference type="Gene3D" id="3.10.580.10">
    <property type="entry name" value="CBS-domain"/>
    <property type="match status" value="1"/>
</dbReference>
<dbReference type="PANTHER" id="PTHR22777">
    <property type="entry name" value="HEMOLYSIN-RELATED"/>
    <property type="match status" value="1"/>
</dbReference>
<evidence type="ECO:0000313" key="13">
    <source>
        <dbReference type="EMBL" id="MBS4536903.1"/>
    </source>
</evidence>
<keyword evidence="14" id="KW-1185">Reference proteome</keyword>
<gene>
    <name evidence="13" type="ORF">GOQ27_00420</name>
</gene>
<reference evidence="13" key="1">
    <citation type="submission" date="2019-12" db="EMBL/GenBank/DDBJ databases">
        <title>Clostridiaceae gen. nov. sp. nov., isolated from sediment in Xinjiang, China.</title>
        <authorList>
            <person name="Zhang R."/>
        </authorList>
    </citation>
    <scope>NUCLEOTIDE SEQUENCE</scope>
    <source>
        <strain evidence="13">D2Q-11</strain>
    </source>
</reference>
<keyword evidence="5 9" id="KW-1133">Transmembrane helix</keyword>